<evidence type="ECO:0000313" key="3">
    <source>
        <dbReference type="EMBL" id="KAF2836670.1"/>
    </source>
</evidence>
<feature type="region of interest" description="Disordered" evidence="2">
    <location>
        <begin position="1"/>
        <end position="127"/>
    </location>
</feature>
<feature type="region of interest" description="Disordered" evidence="2">
    <location>
        <begin position="201"/>
        <end position="230"/>
    </location>
</feature>
<organism evidence="3 4">
    <name type="scientific">Patellaria atrata CBS 101060</name>
    <dbReference type="NCBI Taxonomy" id="1346257"/>
    <lineage>
        <taxon>Eukaryota</taxon>
        <taxon>Fungi</taxon>
        <taxon>Dikarya</taxon>
        <taxon>Ascomycota</taxon>
        <taxon>Pezizomycotina</taxon>
        <taxon>Dothideomycetes</taxon>
        <taxon>Dothideomycetes incertae sedis</taxon>
        <taxon>Patellariales</taxon>
        <taxon>Patellariaceae</taxon>
        <taxon>Patellaria</taxon>
    </lineage>
</organism>
<gene>
    <name evidence="3" type="ORF">M501DRAFT_996335</name>
</gene>
<feature type="compositionally biased region" description="Polar residues" evidence="2">
    <location>
        <begin position="49"/>
        <end position="66"/>
    </location>
</feature>
<reference evidence="3" key="1">
    <citation type="journal article" date="2020" name="Stud. Mycol.">
        <title>101 Dothideomycetes genomes: a test case for predicting lifestyles and emergence of pathogens.</title>
        <authorList>
            <person name="Haridas S."/>
            <person name="Albert R."/>
            <person name="Binder M."/>
            <person name="Bloem J."/>
            <person name="Labutti K."/>
            <person name="Salamov A."/>
            <person name="Andreopoulos B."/>
            <person name="Baker S."/>
            <person name="Barry K."/>
            <person name="Bills G."/>
            <person name="Bluhm B."/>
            <person name="Cannon C."/>
            <person name="Castanera R."/>
            <person name="Culley D."/>
            <person name="Daum C."/>
            <person name="Ezra D."/>
            <person name="Gonzalez J."/>
            <person name="Henrissat B."/>
            <person name="Kuo A."/>
            <person name="Liang C."/>
            <person name="Lipzen A."/>
            <person name="Lutzoni F."/>
            <person name="Magnuson J."/>
            <person name="Mondo S."/>
            <person name="Nolan M."/>
            <person name="Ohm R."/>
            <person name="Pangilinan J."/>
            <person name="Park H.-J."/>
            <person name="Ramirez L."/>
            <person name="Alfaro M."/>
            <person name="Sun H."/>
            <person name="Tritt A."/>
            <person name="Yoshinaga Y."/>
            <person name="Zwiers L.-H."/>
            <person name="Turgeon B."/>
            <person name="Goodwin S."/>
            <person name="Spatafora J."/>
            <person name="Crous P."/>
            <person name="Grigoriev I."/>
        </authorList>
    </citation>
    <scope>NUCLEOTIDE SEQUENCE</scope>
    <source>
        <strain evidence="3">CBS 101060</strain>
    </source>
</reference>
<evidence type="ECO:0000313" key="4">
    <source>
        <dbReference type="Proteomes" id="UP000799429"/>
    </source>
</evidence>
<keyword evidence="1" id="KW-0175">Coiled coil</keyword>
<evidence type="ECO:0000256" key="1">
    <source>
        <dbReference type="SAM" id="Coils"/>
    </source>
</evidence>
<feature type="compositionally biased region" description="Basic and acidic residues" evidence="2">
    <location>
        <begin position="334"/>
        <end position="367"/>
    </location>
</feature>
<protein>
    <submittedName>
        <fullName evidence="3">Uncharacterized protein</fullName>
    </submittedName>
</protein>
<sequence>MAKSSGQDSHERGTISLSDSLKSKASSPPGNPSPEERQKAFKEAVYQVASKTNTLRTPSPLSSRASPTKMGGSSEVRVVGPNRENIPSYQKLRPVNAASPTPATPNQNRSSSITKVKSDDTSSIKSIGSTVPLFSSVNQANSNVAMVTRTATPSSPTGGNTLPIAPLSNTVAKSSALKISPDVDEAKVFQRGMGVSKYATHEPEAKVHQRGLSGSKHAPQESEADSEAWIPHGRTAFHNRISKLAESNKAQPSGEVGHNVKVEDPFKDKAVELEASERKAEKKARMEARREAITRKEADRRALLARIQAEQEELERLQQELDQDGSQNGDVQDTSEHAAAHTGQERTNHQEAFHRTEKDVDVRREDSDAVLHREEMETAVRRENERIKERQAVEEKVNLERQAVERKANAERKLAVKKANETREAAEQKANEVRQAAEDREQQARKVKQMENGIRDLLSKVESCRRTISFRDSEDEKIIAEKLDAAKEQFASGTKQVAEAKKMQEGIQNIIEVHQMKLVQAIKFEEENQAQVNEAMEHQYALEKENKARIHKTKLDLLSLDYKEDQIRKFPATTLPSHQAIEEASNENNGGRYREAVLCAPNDLSPEVTALKTEVDEQLEFLAQLNAVTDKIKDLKVDDKPTNVKSAVDKENVKLEEKHTKAEDTAKKTNVKIDEDTLTFDEWPIRQQREKEPLTTRRVKLTNIPITANLEFVQALVWGGAVERFDFTPGNTFANVFFMKSEHCDEFFKQTANGIKVPPSQTTNVVGQATGEQRVIYVDKGQDVDPMHGNLKFYIESGVTRVLRVWPIDDDWGAKALMKIAKGHGMNTRPVDKVLTGKNPNGDRVVEFRMGNIYDAINFQSQLKNDEDFEGCQYTWGPDPCAKFEGIHFGKN</sequence>
<name>A0A9P4VNW6_9PEZI</name>
<feature type="compositionally biased region" description="Polar residues" evidence="2">
    <location>
        <begin position="98"/>
        <end position="115"/>
    </location>
</feature>
<dbReference type="OrthoDB" id="422086at2759"/>
<feature type="coiled-coil region" evidence="1">
    <location>
        <begin position="382"/>
        <end position="460"/>
    </location>
</feature>
<comment type="caution">
    <text evidence="3">The sequence shown here is derived from an EMBL/GenBank/DDBJ whole genome shotgun (WGS) entry which is preliminary data.</text>
</comment>
<proteinExistence type="predicted"/>
<feature type="coiled-coil region" evidence="1">
    <location>
        <begin position="645"/>
        <end position="672"/>
    </location>
</feature>
<feature type="compositionally biased region" description="Low complexity" evidence="2">
    <location>
        <begin position="16"/>
        <end position="27"/>
    </location>
</feature>
<accession>A0A9P4VNW6</accession>
<keyword evidence="4" id="KW-1185">Reference proteome</keyword>
<dbReference type="AlphaFoldDB" id="A0A9P4VNW6"/>
<evidence type="ECO:0000256" key="2">
    <source>
        <dbReference type="SAM" id="MobiDB-lite"/>
    </source>
</evidence>
<feature type="region of interest" description="Disordered" evidence="2">
    <location>
        <begin position="317"/>
        <end position="367"/>
    </location>
</feature>
<dbReference type="EMBL" id="MU006102">
    <property type="protein sequence ID" value="KAF2836670.1"/>
    <property type="molecule type" value="Genomic_DNA"/>
</dbReference>
<dbReference type="Proteomes" id="UP000799429">
    <property type="component" value="Unassembled WGS sequence"/>
</dbReference>